<proteinExistence type="predicted"/>
<sequence length="140" mass="15270">MLVERSPTNRLLGGMSIFSRAPTTQSMPEWSLSSGLAAPAVVVTDRVHSSSCCREAALPPHTTTTRGRARSSLFWRRIWVTRPAYTAASEAPHAGSTRARWSSAPRERTGQRCCRRLSGDIWGAGSLLLADYQSTTIASH</sequence>
<evidence type="ECO:0000313" key="1">
    <source>
        <dbReference type="EMBL" id="KAH7938494.1"/>
    </source>
</evidence>
<reference evidence="1" key="1">
    <citation type="submission" date="2020-05" db="EMBL/GenBank/DDBJ databases">
        <title>Large-scale comparative analyses of tick genomes elucidate their genetic diversity and vector capacities.</title>
        <authorList>
            <person name="Jia N."/>
            <person name="Wang J."/>
            <person name="Shi W."/>
            <person name="Du L."/>
            <person name="Sun Y."/>
            <person name="Zhan W."/>
            <person name="Jiang J."/>
            <person name="Wang Q."/>
            <person name="Zhang B."/>
            <person name="Ji P."/>
            <person name="Sakyi L.B."/>
            <person name="Cui X."/>
            <person name="Yuan T."/>
            <person name="Jiang B."/>
            <person name="Yang W."/>
            <person name="Lam T.T.-Y."/>
            <person name="Chang Q."/>
            <person name="Ding S."/>
            <person name="Wang X."/>
            <person name="Zhu J."/>
            <person name="Ruan X."/>
            <person name="Zhao L."/>
            <person name="Wei J."/>
            <person name="Que T."/>
            <person name="Du C."/>
            <person name="Cheng J."/>
            <person name="Dai P."/>
            <person name="Han X."/>
            <person name="Huang E."/>
            <person name="Gao Y."/>
            <person name="Liu J."/>
            <person name="Shao H."/>
            <person name="Ye R."/>
            <person name="Li L."/>
            <person name="Wei W."/>
            <person name="Wang X."/>
            <person name="Wang C."/>
            <person name="Yang T."/>
            <person name="Huo Q."/>
            <person name="Li W."/>
            <person name="Guo W."/>
            <person name="Chen H."/>
            <person name="Zhou L."/>
            <person name="Ni X."/>
            <person name="Tian J."/>
            <person name="Zhou Y."/>
            <person name="Sheng Y."/>
            <person name="Liu T."/>
            <person name="Pan Y."/>
            <person name="Xia L."/>
            <person name="Li J."/>
            <person name="Zhao F."/>
            <person name="Cao W."/>
        </authorList>
    </citation>
    <scope>NUCLEOTIDE SEQUENCE</scope>
    <source>
        <strain evidence="1">Dsil-2018</strain>
    </source>
</reference>
<dbReference type="Proteomes" id="UP000821865">
    <property type="component" value="Chromosome 8"/>
</dbReference>
<keyword evidence="2" id="KW-1185">Reference proteome</keyword>
<protein>
    <submittedName>
        <fullName evidence="1">Uncharacterized protein</fullName>
    </submittedName>
</protein>
<gene>
    <name evidence="1" type="ORF">HPB49_024622</name>
</gene>
<dbReference type="EMBL" id="CM023477">
    <property type="protein sequence ID" value="KAH7938494.1"/>
    <property type="molecule type" value="Genomic_DNA"/>
</dbReference>
<comment type="caution">
    <text evidence="1">The sequence shown here is derived from an EMBL/GenBank/DDBJ whole genome shotgun (WGS) entry which is preliminary data.</text>
</comment>
<accession>A0ACB8CCB8</accession>
<name>A0ACB8CCB8_DERSI</name>
<evidence type="ECO:0000313" key="2">
    <source>
        <dbReference type="Proteomes" id="UP000821865"/>
    </source>
</evidence>
<organism evidence="1 2">
    <name type="scientific">Dermacentor silvarum</name>
    <name type="common">Tick</name>
    <dbReference type="NCBI Taxonomy" id="543639"/>
    <lineage>
        <taxon>Eukaryota</taxon>
        <taxon>Metazoa</taxon>
        <taxon>Ecdysozoa</taxon>
        <taxon>Arthropoda</taxon>
        <taxon>Chelicerata</taxon>
        <taxon>Arachnida</taxon>
        <taxon>Acari</taxon>
        <taxon>Parasitiformes</taxon>
        <taxon>Ixodida</taxon>
        <taxon>Ixodoidea</taxon>
        <taxon>Ixodidae</taxon>
        <taxon>Rhipicephalinae</taxon>
        <taxon>Dermacentor</taxon>
    </lineage>
</organism>